<sequence>MMLTKYKGMLPRICVLAASLLFSSTIYGQNSQSLTPYDFYQGSELSENNEKTPFAWVELPSEAYMNSAHSKTLQDVRVFNGTGQEVPSALFFDSEESSETSQIPFSLQPLIIKADQVSSKEETLNERQYLLVEVVPSKVSRIEIPSLQNRQDVKYQAFLLTRKSEQQRNLPIQTLSLDWDSSQQDWQAKSFIYASQDKQRWINISTNQPIMSLNSHAGEIRSNTIELLSGNDPALMAPYLMVITVADKEAHIPDLKSAEGTAKVFHSTRRQETCNFTTNNEGMSLNQLIYRLPSAQPLSSIAIHLQQTNRVLPLQIEYTANSGENWLPLSNIVAYNQINDGKQVRNPDVSVNGLMVKKLRITALKGSWDDKPPYVEGKRDAVNLVFNMQGASPYLLAWGSQLATLDNLSYQELLGQSLTVEQLMHRYPELSVSNEIIELGGEEQLTSNISAEGYFDWMTGILWGLLGFGILILVYFCWYLIKEINSKSSK</sequence>
<dbReference type="InterPro" id="IPR025060">
    <property type="entry name" value="DUF3999"/>
</dbReference>
<feature type="signal peptide" evidence="2">
    <location>
        <begin position="1"/>
        <end position="28"/>
    </location>
</feature>
<accession>A0A1S1HSX2</accession>
<gene>
    <name evidence="3" type="ORF">A3Q29_16245</name>
</gene>
<evidence type="ECO:0000256" key="2">
    <source>
        <dbReference type="SAM" id="SignalP"/>
    </source>
</evidence>
<proteinExistence type="predicted"/>
<name>A0A1S1HSX2_PROST</name>
<dbReference type="Proteomes" id="UP000179588">
    <property type="component" value="Unassembled WGS sequence"/>
</dbReference>
<evidence type="ECO:0000313" key="3">
    <source>
        <dbReference type="EMBL" id="OHT24952.1"/>
    </source>
</evidence>
<dbReference type="OrthoDB" id="5405606at2"/>
<evidence type="ECO:0000313" key="4">
    <source>
        <dbReference type="Proteomes" id="UP000179588"/>
    </source>
</evidence>
<keyword evidence="1" id="KW-0812">Transmembrane</keyword>
<evidence type="ECO:0008006" key="5">
    <source>
        <dbReference type="Google" id="ProtNLM"/>
    </source>
</evidence>
<dbReference type="AlphaFoldDB" id="A0A1S1HSX2"/>
<feature type="chain" id="PRO_5010305722" description="DUF3999 domain-containing protein" evidence="2">
    <location>
        <begin position="29"/>
        <end position="490"/>
    </location>
</feature>
<keyword evidence="4" id="KW-1185">Reference proteome</keyword>
<evidence type="ECO:0000256" key="1">
    <source>
        <dbReference type="SAM" id="Phobius"/>
    </source>
</evidence>
<keyword evidence="2" id="KW-0732">Signal</keyword>
<keyword evidence="1" id="KW-1133">Transmembrane helix</keyword>
<reference evidence="3 4" key="1">
    <citation type="submission" date="2016-03" db="EMBL/GenBank/DDBJ databases">
        <title>Genome sequence of Providencia stuartii strain, isolated from the salivary glands of larval Lucilia sericata.</title>
        <authorList>
            <person name="Yuan Y."/>
            <person name="Zhang Y."/>
            <person name="Fu S."/>
            <person name="Crippen T.L."/>
            <person name="Visi D."/>
            <person name="Benbow M.E."/>
            <person name="Allen M."/>
            <person name="Tomberlin J.K."/>
            <person name="Sze S.-H."/>
            <person name="Tarone A.M."/>
        </authorList>
    </citation>
    <scope>NUCLEOTIDE SEQUENCE [LARGE SCALE GENOMIC DNA]</scope>
    <source>
        <strain evidence="3 4">Crippen</strain>
    </source>
</reference>
<keyword evidence="1" id="KW-0472">Membrane</keyword>
<comment type="caution">
    <text evidence="3">The sequence shown here is derived from an EMBL/GenBank/DDBJ whole genome shotgun (WGS) entry which is preliminary data.</text>
</comment>
<dbReference type="EMBL" id="LVIE01000090">
    <property type="protein sequence ID" value="OHT24952.1"/>
    <property type="molecule type" value="Genomic_DNA"/>
</dbReference>
<feature type="transmembrane region" description="Helical" evidence="1">
    <location>
        <begin position="457"/>
        <end position="481"/>
    </location>
</feature>
<dbReference type="Pfam" id="PF13163">
    <property type="entry name" value="DUF3999"/>
    <property type="match status" value="1"/>
</dbReference>
<protein>
    <recommendedName>
        <fullName evidence="5">DUF3999 domain-containing protein</fullName>
    </recommendedName>
</protein>
<organism evidence="3 4">
    <name type="scientific">Providencia stuartii</name>
    <dbReference type="NCBI Taxonomy" id="588"/>
    <lineage>
        <taxon>Bacteria</taxon>
        <taxon>Pseudomonadati</taxon>
        <taxon>Pseudomonadota</taxon>
        <taxon>Gammaproteobacteria</taxon>
        <taxon>Enterobacterales</taxon>
        <taxon>Morganellaceae</taxon>
        <taxon>Providencia</taxon>
    </lineage>
</organism>